<dbReference type="InterPro" id="IPR007325">
    <property type="entry name" value="KFase/CYL"/>
</dbReference>
<reference evidence="2 3" key="1">
    <citation type="submission" date="2015-11" db="EMBL/GenBank/DDBJ databases">
        <title>Genomic analysis of 38 Legionella species identifies large and diverse effector repertoires.</title>
        <authorList>
            <person name="Burstein D."/>
            <person name="Amaro F."/>
            <person name="Zusman T."/>
            <person name="Lifshitz Z."/>
            <person name="Cohen O."/>
            <person name="Gilbert J.A."/>
            <person name="Pupko T."/>
            <person name="Shuman H.A."/>
            <person name="Segal G."/>
        </authorList>
    </citation>
    <scope>NUCLEOTIDE SEQUENCE [LARGE SCALE GENOMIC DNA]</scope>
    <source>
        <strain evidence="2 3">ATCC 49504</strain>
    </source>
</reference>
<dbReference type="PATRIC" id="fig|45065.4.peg.187"/>
<keyword evidence="2" id="KW-0378">Hydrolase</keyword>
<accession>A0A0W0U8V6</accession>
<dbReference type="CDD" id="cd04301">
    <property type="entry name" value="NAT_SF"/>
    <property type="match status" value="1"/>
</dbReference>
<dbReference type="Proteomes" id="UP000054785">
    <property type="component" value="Unassembled WGS sequence"/>
</dbReference>
<dbReference type="Pfam" id="PF00583">
    <property type="entry name" value="Acetyltransf_1"/>
    <property type="match status" value="1"/>
</dbReference>
<dbReference type="SUPFAM" id="SSF102198">
    <property type="entry name" value="Putative cyclase"/>
    <property type="match status" value="1"/>
</dbReference>
<name>A0A0W0U8V6_9GAMM</name>
<gene>
    <name evidence="2" type="ORF">Lgee_0171</name>
</gene>
<dbReference type="InterPro" id="IPR016181">
    <property type="entry name" value="Acyl_CoA_acyltransferase"/>
</dbReference>
<dbReference type="STRING" id="45065.Lgee_0171"/>
<comment type="caution">
    <text evidence="2">The sequence shown here is derived from an EMBL/GenBank/DDBJ whole genome shotgun (WGS) entry which is preliminary data.</text>
</comment>
<evidence type="ECO:0000313" key="3">
    <source>
        <dbReference type="Proteomes" id="UP000054785"/>
    </source>
</evidence>
<dbReference type="PANTHER" id="PTHR31118">
    <property type="entry name" value="CYCLASE-LIKE PROTEIN 2"/>
    <property type="match status" value="1"/>
</dbReference>
<sequence length="383" mass="42686">MNCSIELISADDAEVLCRQITADLPEYFGLPECNEQYIRGVRSRINFAAKIKGAFAGLLSLEFPYPTNSNIYWMAVLRFWQGKGLGHRLLDAAAQYAHLQGAFTMTVETLAPSEVDENYLKTYQFYEKQGFSPLFNLKPADYVWNMVYMAKNLNVIAHGSSLQWIDLTHTLEPSIPCWDKSCGFENTVQLDYADCKDAVKFRVQHIAMDAGIGTHIDAPAHCTPGGLTIDQLLLTDLQANCVVIDVSDKAHERYTLSVTDVAQFEQQYGKIPPSSFVLIRTGWDKFWMQPEKYHNNHVFPSVSLRAAQLLLDRQIAGLGIDTLSPDRPEDGYTVHALLLGAGKYIIENVANAALLPPCGSRILIFPIKIKGGTEAPIRLVAIV</sequence>
<dbReference type="GO" id="GO:0004061">
    <property type="term" value="F:arylformamidase activity"/>
    <property type="evidence" value="ECO:0007669"/>
    <property type="project" value="InterPro"/>
</dbReference>
<dbReference type="GO" id="GO:0016747">
    <property type="term" value="F:acyltransferase activity, transferring groups other than amino-acyl groups"/>
    <property type="evidence" value="ECO:0007669"/>
    <property type="project" value="InterPro"/>
</dbReference>
<dbReference type="PROSITE" id="PS51186">
    <property type="entry name" value="GNAT"/>
    <property type="match status" value="1"/>
</dbReference>
<evidence type="ECO:0000313" key="2">
    <source>
        <dbReference type="EMBL" id="KTD04418.1"/>
    </source>
</evidence>
<dbReference type="InterPro" id="IPR000182">
    <property type="entry name" value="GNAT_dom"/>
</dbReference>
<protein>
    <submittedName>
        <fullName evidence="2">Metal-dependent hydrolase</fullName>
    </submittedName>
</protein>
<dbReference type="InterPro" id="IPR037175">
    <property type="entry name" value="KFase_sf"/>
</dbReference>
<proteinExistence type="predicted"/>
<keyword evidence="3" id="KW-1185">Reference proteome</keyword>
<organism evidence="2 3">
    <name type="scientific">Legionella geestiana</name>
    <dbReference type="NCBI Taxonomy" id="45065"/>
    <lineage>
        <taxon>Bacteria</taxon>
        <taxon>Pseudomonadati</taxon>
        <taxon>Pseudomonadota</taxon>
        <taxon>Gammaproteobacteria</taxon>
        <taxon>Legionellales</taxon>
        <taxon>Legionellaceae</taxon>
        <taxon>Legionella</taxon>
    </lineage>
</organism>
<evidence type="ECO:0000259" key="1">
    <source>
        <dbReference type="PROSITE" id="PS51186"/>
    </source>
</evidence>
<dbReference type="EMBL" id="LNYC01000004">
    <property type="protein sequence ID" value="KTD04418.1"/>
    <property type="molecule type" value="Genomic_DNA"/>
</dbReference>
<dbReference type="SUPFAM" id="SSF55729">
    <property type="entry name" value="Acyl-CoA N-acyltransferases (Nat)"/>
    <property type="match status" value="1"/>
</dbReference>
<dbReference type="Gene3D" id="3.50.30.50">
    <property type="entry name" value="Putative cyclase"/>
    <property type="match status" value="1"/>
</dbReference>
<dbReference type="Gene3D" id="3.40.630.30">
    <property type="match status" value="1"/>
</dbReference>
<dbReference type="Pfam" id="PF04199">
    <property type="entry name" value="Cyclase"/>
    <property type="match status" value="1"/>
</dbReference>
<dbReference type="AlphaFoldDB" id="A0A0W0U8V6"/>
<dbReference type="GO" id="GO:0019441">
    <property type="term" value="P:L-tryptophan catabolic process to kynurenine"/>
    <property type="evidence" value="ECO:0007669"/>
    <property type="project" value="InterPro"/>
</dbReference>
<feature type="domain" description="N-acetyltransferase" evidence="1">
    <location>
        <begin position="3"/>
        <end position="154"/>
    </location>
</feature>
<dbReference type="PANTHER" id="PTHR31118:SF12">
    <property type="entry name" value="CYCLASE-LIKE PROTEIN 2"/>
    <property type="match status" value="1"/>
</dbReference>